<evidence type="ECO:0008006" key="3">
    <source>
        <dbReference type="Google" id="ProtNLM"/>
    </source>
</evidence>
<sequence length="344" mass="40569">MRKFLVFVKDKKLEPNGVRADYLFGDINDAFVIYREKRLKTYLRFIYHLIKFDHTVYLMGFDTIVVLILFFLNYKDFFYDTGDFEYALSRSFRNRFFSYIVFILERWVLKNARKVIVRTDSLKEFFQKSYRKDNIYVLRDGVDIDIFSRFKGIPEKFTIGIIGNLNVLKEGYVNGSDVIKCIEILKDKGIDVKGIIVGKGKAIKFLKDMIKNKDIDVEIIEGWFSFEELGKILERITIGVNIQTNDDVGNMRLGGKIPVYLASSRFVISTNVGDCKRLLPEEFLIDYEGSFDKKFPERLADRIMDIINDKKRIEKRFSCANIAKKYFDYRLLKADFKKILYEET</sequence>
<dbReference type="EMBL" id="DTHG01000103">
    <property type="protein sequence ID" value="HGW92608.1"/>
    <property type="molecule type" value="Genomic_DNA"/>
</dbReference>
<feature type="transmembrane region" description="Helical" evidence="1">
    <location>
        <begin position="45"/>
        <end position="72"/>
    </location>
</feature>
<dbReference type="AlphaFoldDB" id="A0A7C4YSY1"/>
<evidence type="ECO:0000313" key="2">
    <source>
        <dbReference type="EMBL" id="HGW92608.1"/>
    </source>
</evidence>
<accession>A0A7C4YSY1</accession>
<dbReference type="SUPFAM" id="SSF53756">
    <property type="entry name" value="UDP-Glycosyltransferase/glycogen phosphorylase"/>
    <property type="match status" value="1"/>
</dbReference>
<name>A0A7C4YSY1_UNCW3</name>
<organism evidence="2">
    <name type="scientific">candidate division WOR-3 bacterium</name>
    <dbReference type="NCBI Taxonomy" id="2052148"/>
    <lineage>
        <taxon>Bacteria</taxon>
        <taxon>Bacteria division WOR-3</taxon>
    </lineage>
</organism>
<proteinExistence type="predicted"/>
<evidence type="ECO:0000256" key="1">
    <source>
        <dbReference type="SAM" id="Phobius"/>
    </source>
</evidence>
<keyword evidence="1" id="KW-0812">Transmembrane</keyword>
<keyword evidence="1" id="KW-0472">Membrane</keyword>
<protein>
    <recommendedName>
        <fullName evidence="3">Glycosyltransferase</fullName>
    </recommendedName>
</protein>
<dbReference type="Gene3D" id="3.40.50.2000">
    <property type="entry name" value="Glycogen Phosphorylase B"/>
    <property type="match status" value="2"/>
</dbReference>
<gene>
    <name evidence="2" type="ORF">ENV67_08750</name>
</gene>
<comment type="caution">
    <text evidence="2">The sequence shown here is derived from an EMBL/GenBank/DDBJ whole genome shotgun (WGS) entry which is preliminary data.</text>
</comment>
<keyword evidence="1" id="KW-1133">Transmembrane helix</keyword>
<reference evidence="2" key="1">
    <citation type="journal article" date="2020" name="mSystems">
        <title>Genome- and Community-Level Interaction Insights into Carbon Utilization and Element Cycling Functions of Hydrothermarchaeota in Hydrothermal Sediment.</title>
        <authorList>
            <person name="Zhou Z."/>
            <person name="Liu Y."/>
            <person name="Xu W."/>
            <person name="Pan J."/>
            <person name="Luo Z.H."/>
            <person name="Li M."/>
        </authorList>
    </citation>
    <scope>NUCLEOTIDE SEQUENCE [LARGE SCALE GENOMIC DNA]</scope>
    <source>
        <strain evidence="2">SpSt-780</strain>
    </source>
</reference>